<proteinExistence type="predicted"/>
<dbReference type="InterPro" id="IPR011009">
    <property type="entry name" value="Kinase-like_dom_sf"/>
</dbReference>
<dbReference type="InterPro" id="IPR051678">
    <property type="entry name" value="AGP_Transferase"/>
</dbReference>
<dbReference type="EMBL" id="JAJOMB010000006">
    <property type="protein sequence ID" value="MCD5311909.1"/>
    <property type="molecule type" value="Genomic_DNA"/>
</dbReference>
<dbReference type="SUPFAM" id="SSF56112">
    <property type="entry name" value="Protein kinase-like (PK-like)"/>
    <property type="match status" value="1"/>
</dbReference>
<evidence type="ECO:0000313" key="2">
    <source>
        <dbReference type="EMBL" id="MCD5311909.1"/>
    </source>
</evidence>
<dbReference type="AlphaFoldDB" id="A0A9X1NDM7"/>
<dbReference type="Proteomes" id="UP001138997">
    <property type="component" value="Unassembled WGS sequence"/>
</dbReference>
<dbReference type="InterPro" id="IPR002575">
    <property type="entry name" value="Aminoglycoside_PTrfase"/>
</dbReference>
<keyword evidence="3" id="KW-1185">Reference proteome</keyword>
<organism evidence="2 3">
    <name type="scientific">Kineosporia babensis</name>
    <dbReference type="NCBI Taxonomy" id="499548"/>
    <lineage>
        <taxon>Bacteria</taxon>
        <taxon>Bacillati</taxon>
        <taxon>Actinomycetota</taxon>
        <taxon>Actinomycetes</taxon>
        <taxon>Kineosporiales</taxon>
        <taxon>Kineosporiaceae</taxon>
        <taxon>Kineosporia</taxon>
    </lineage>
</organism>
<dbReference type="Pfam" id="PF01636">
    <property type="entry name" value="APH"/>
    <property type="match status" value="1"/>
</dbReference>
<evidence type="ECO:0000313" key="3">
    <source>
        <dbReference type="Proteomes" id="UP001138997"/>
    </source>
</evidence>
<dbReference type="RefSeq" id="WP_231441587.1">
    <property type="nucleotide sequence ID" value="NZ_JAJOMB010000006.1"/>
</dbReference>
<gene>
    <name evidence="2" type="ORF">LR394_13445</name>
</gene>
<dbReference type="PANTHER" id="PTHR21310:SF42">
    <property type="entry name" value="BIFUNCTIONAL AAC_APH"/>
    <property type="match status" value="1"/>
</dbReference>
<sequence length="298" mass="32084">MAEITADLITHLLREQHPDLAHLPVTFAASGWDNQLWRLGEELAVRAPWATHHAGALLVKEYTYLPELSRTLPLKTPVPQRLGRPSESFDHPWIVTTWVEGEPADRAPVTKGIESADRLAAFLTALHQPAPSDAPADADRRGVPLAAVDHGFRRFRQQVPAQAEALTEIWEDALQAPVWDGPPMWVHADLHAANVLTEDGNICGIIDFGALCAGDPAVDLAGAWLLLPTEGIDHFSAQLDDATRRRARGWATLKALACLSIGTDTGPGGKPSWAPPARAALTYLVGLSCGSLPTAGHP</sequence>
<dbReference type="Gene3D" id="3.30.200.20">
    <property type="entry name" value="Phosphorylase Kinase, domain 1"/>
    <property type="match status" value="1"/>
</dbReference>
<name>A0A9X1NDM7_9ACTN</name>
<feature type="domain" description="Aminoglycoside phosphotransferase" evidence="1">
    <location>
        <begin position="25"/>
        <end position="255"/>
    </location>
</feature>
<dbReference type="CDD" id="cd05155">
    <property type="entry name" value="APH_ChoK_like_1"/>
    <property type="match status" value="1"/>
</dbReference>
<dbReference type="PANTHER" id="PTHR21310">
    <property type="entry name" value="AMINOGLYCOSIDE PHOSPHOTRANSFERASE-RELATED-RELATED"/>
    <property type="match status" value="1"/>
</dbReference>
<comment type="caution">
    <text evidence="2">The sequence shown here is derived from an EMBL/GenBank/DDBJ whole genome shotgun (WGS) entry which is preliminary data.</text>
</comment>
<evidence type="ECO:0000259" key="1">
    <source>
        <dbReference type="Pfam" id="PF01636"/>
    </source>
</evidence>
<protein>
    <submittedName>
        <fullName evidence="2">Aminoglycoside phosphotransferase family protein</fullName>
    </submittedName>
</protein>
<dbReference type="Gene3D" id="3.90.1200.10">
    <property type="match status" value="1"/>
</dbReference>
<reference evidence="2" key="1">
    <citation type="submission" date="2021-11" db="EMBL/GenBank/DDBJ databases">
        <title>Streptomyces corallinus and Kineosporia corallina sp. nov., two new coral-derived marine actinobacteria.</title>
        <authorList>
            <person name="Buangrab K."/>
            <person name="Sutthacheep M."/>
            <person name="Yeemin T."/>
            <person name="Harunari E."/>
            <person name="Igarashi Y."/>
            <person name="Sripreechasak P."/>
            <person name="Kanchanasin P."/>
            <person name="Tanasupawat S."/>
            <person name="Phongsopitanun W."/>
        </authorList>
    </citation>
    <scope>NUCLEOTIDE SEQUENCE</scope>
    <source>
        <strain evidence="2">JCM 31032</strain>
    </source>
</reference>
<accession>A0A9X1NDM7</accession>